<evidence type="ECO:0000256" key="1">
    <source>
        <dbReference type="ARBA" id="ARBA00004442"/>
    </source>
</evidence>
<name>A0A382TT52_9ZZZZ</name>
<keyword evidence="5" id="KW-0472">Membrane</keyword>
<evidence type="ECO:0000256" key="6">
    <source>
        <dbReference type="ARBA" id="ARBA00023237"/>
    </source>
</evidence>
<sequence>MYVNIELTRKEALVRLDDHPEMAAMSHDLQAKRLGIREAWGHLWPNVTVKYFRQNFGPGAKFNGVEFGLSLPLWYPLEHRGRIQASRAFHAETTWRQQEVRLDLKRQFELAWNEYNTSRQQILRHRERIQMQSQSLMALTIEGYQVGELDLISLLDVQRTYLNSQKRYLDTLRDYYFRLITLERLMNRELVFISTKTEK</sequence>
<dbReference type="AlphaFoldDB" id="A0A382TT52"/>
<evidence type="ECO:0000256" key="2">
    <source>
        <dbReference type="ARBA" id="ARBA00022448"/>
    </source>
</evidence>
<gene>
    <name evidence="7" type="ORF">METZ01_LOCUS377535</name>
</gene>
<keyword evidence="4" id="KW-0812">Transmembrane</keyword>
<evidence type="ECO:0000256" key="3">
    <source>
        <dbReference type="ARBA" id="ARBA00022452"/>
    </source>
</evidence>
<dbReference type="InterPro" id="IPR051906">
    <property type="entry name" value="TolC-like"/>
</dbReference>
<dbReference type="Pfam" id="PF02321">
    <property type="entry name" value="OEP"/>
    <property type="match status" value="1"/>
</dbReference>
<evidence type="ECO:0000256" key="5">
    <source>
        <dbReference type="ARBA" id="ARBA00023136"/>
    </source>
</evidence>
<keyword evidence="6" id="KW-0998">Cell outer membrane</keyword>
<dbReference type="SUPFAM" id="SSF56954">
    <property type="entry name" value="Outer membrane efflux proteins (OEP)"/>
    <property type="match status" value="1"/>
</dbReference>
<dbReference type="GO" id="GO:0009279">
    <property type="term" value="C:cell outer membrane"/>
    <property type="evidence" value="ECO:0007669"/>
    <property type="project" value="UniProtKB-SubCell"/>
</dbReference>
<dbReference type="GO" id="GO:1990281">
    <property type="term" value="C:efflux pump complex"/>
    <property type="evidence" value="ECO:0007669"/>
    <property type="project" value="TreeGrafter"/>
</dbReference>
<dbReference type="PANTHER" id="PTHR30026">
    <property type="entry name" value="OUTER MEMBRANE PROTEIN TOLC"/>
    <property type="match status" value="1"/>
</dbReference>
<keyword evidence="3" id="KW-1134">Transmembrane beta strand</keyword>
<evidence type="ECO:0000256" key="4">
    <source>
        <dbReference type="ARBA" id="ARBA00022692"/>
    </source>
</evidence>
<dbReference type="GO" id="GO:0015288">
    <property type="term" value="F:porin activity"/>
    <property type="evidence" value="ECO:0007669"/>
    <property type="project" value="TreeGrafter"/>
</dbReference>
<dbReference type="InterPro" id="IPR003423">
    <property type="entry name" value="OMP_efflux"/>
</dbReference>
<dbReference type="PANTHER" id="PTHR30026:SF20">
    <property type="entry name" value="OUTER MEMBRANE PROTEIN TOLC"/>
    <property type="match status" value="1"/>
</dbReference>
<evidence type="ECO:0000313" key="7">
    <source>
        <dbReference type="EMBL" id="SVD24681.1"/>
    </source>
</evidence>
<reference evidence="7" key="1">
    <citation type="submission" date="2018-05" db="EMBL/GenBank/DDBJ databases">
        <authorList>
            <person name="Lanie J.A."/>
            <person name="Ng W.-L."/>
            <person name="Kazmierczak K.M."/>
            <person name="Andrzejewski T.M."/>
            <person name="Davidsen T.M."/>
            <person name="Wayne K.J."/>
            <person name="Tettelin H."/>
            <person name="Glass J.I."/>
            <person name="Rusch D."/>
            <person name="Podicherti R."/>
            <person name="Tsui H.-C.T."/>
            <person name="Winkler M.E."/>
        </authorList>
    </citation>
    <scope>NUCLEOTIDE SEQUENCE</scope>
</reference>
<comment type="subcellular location">
    <subcellularLocation>
        <location evidence="1">Cell outer membrane</location>
    </subcellularLocation>
</comment>
<accession>A0A382TT52</accession>
<evidence type="ECO:0008006" key="8">
    <source>
        <dbReference type="Google" id="ProtNLM"/>
    </source>
</evidence>
<proteinExistence type="predicted"/>
<dbReference type="GO" id="GO:0015562">
    <property type="term" value="F:efflux transmembrane transporter activity"/>
    <property type="evidence" value="ECO:0007669"/>
    <property type="project" value="InterPro"/>
</dbReference>
<organism evidence="7">
    <name type="scientific">marine metagenome</name>
    <dbReference type="NCBI Taxonomy" id="408172"/>
    <lineage>
        <taxon>unclassified sequences</taxon>
        <taxon>metagenomes</taxon>
        <taxon>ecological metagenomes</taxon>
    </lineage>
</organism>
<protein>
    <recommendedName>
        <fullName evidence="8">Outer membrane efflux protein</fullName>
    </recommendedName>
</protein>
<keyword evidence="2" id="KW-0813">Transport</keyword>
<dbReference type="EMBL" id="UINC01138620">
    <property type="protein sequence ID" value="SVD24681.1"/>
    <property type="molecule type" value="Genomic_DNA"/>
</dbReference>
<dbReference type="Gene3D" id="1.20.1600.10">
    <property type="entry name" value="Outer membrane efflux proteins (OEP)"/>
    <property type="match status" value="1"/>
</dbReference>